<dbReference type="AlphaFoldDB" id="A0AAN6H3X6"/>
<protein>
    <submittedName>
        <fullName evidence="1">Uncharacterized protein</fullName>
    </submittedName>
</protein>
<name>A0AAN6H3X6_9PEZI</name>
<evidence type="ECO:0000313" key="1">
    <source>
        <dbReference type="EMBL" id="KAK0954332.1"/>
    </source>
</evidence>
<sequence>MRKLYSHPKSPTPADIVADIGTSAMNAIAKLEISSEHGARGKYNDQAGSPLFSALPRELRDLIWAFATAPYEDPKAKFENTAYYYRPGHTARLKTETAVLLTCRRVWLEANAFPMMQAEQSFYYYRGAPDGRDPEWMARLTKHNSQNLGELHLFIQMGTIERLAGPTWSLRDYFLIHRPVRGDFQPRVFRLTIRHTDWWSWENDAPLRLQDTWVKALLDAPELRSTPILKLELETLDYKADQLAVIVDRIKKLESAERSSHYVGDYPTMTRFELADEQDTSTWEGPTNIDGRVRQAYKDKATLTYHVVTLTWNLRFTSLPHASVPGLRRASVALSPDQNPLAVDENWGRAEGGLKFWYSAILPRRREPRMTEWTEGMKRYHFMLRFWTQVRWISRRQAELGEAVRRRQFEESCGAVLERRWAARWEAEKSLLKFVGHRIP</sequence>
<keyword evidence="2" id="KW-1185">Reference proteome</keyword>
<proteinExistence type="predicted"/>
<comment type="caution">
    <text evidence="1">The sequence shown here is derived from an EMBL/GenBank/DDBJ whole genome shotgun (WGS) entry which is preliminary data.</text>
</comment>
<reference evidence="1" key="1">
    <citation type="submission" date="2023-06" db="EMBL/GenBank/DDBJ databases">
        <title>Black Yeasts Isolated from many extreme environments.</title>
        <authorList>
            <person name="Coleine C."/>
            <person name="Stajich J.E."/>
            <person name="Selbmann L."/>
        </authorList>
    </citation>
    <scope>NUCLEOTIDE SEQUENCE</scope>
    <source>
        <strain evidence="1">CCFEE 5200</strain>
    </source>
</reference>
<gene>
    <name evidence="1" type="ORF">LTR91_023370</name>
</gene>
<organism evidence="1 2">
    <name type="scientific">Friedmanniomyces endolithicus</name>
    <dbReference type="NCBI Taxonomy" id="329885"/>
    <lineage>
        <taxon>Eukaryota</taxon>
        <taxon>Fungi</taxon>
        <taxon>Dikarya</taxon>
        <taxon>Ascomycota</taxon>
        <taxon>Pezizomycotina</taxon>
        <taxon>Dothideomycetes</taxon>
        <taxon>Dothideomycetidae</taxon>
        <taxon>Mycosphaerellales</taxon>
        <taxon>Teratosphaeriaceae</taxon>
        <taxon>Friedmanniomyces</taxon>
    </lineage>
</organism>
<accession>A0AAN6H3X6</accession>
<dbReference type="Proteomes" id="UP001175353">
    <property type="component" value="Unassembled WGS sequence"/>
</dbReference>
<dbReference type="EMBL" id="JAUJLE010000510">
    <property type="protein sequence ID" value="KAK0954332.1"/>
    <property type="molecule type" value="Genomic_DNA"/>
</dbReference>
<evidence type="ECO:0000313" key="2">
    <source>
        <dbReference type="Proteomes" id="UP001175353"/>
    </source>
</evidence>